<dbReference type="EMBL" id="MU003718">
    <property type="protein sequence ID" value="KAF2803326.1"/>
    <property type="molecule type" value="Genomic_DNA"/>
</dbReference>
<dbReference type="GO" id="GO:0003729">
    <property type="term" value="F:mRNA binding"/>
    <property type="evidence" value="ECO:0007669"/>
    <property type="project" value="TreeGrafter"/>
</dbReference>
<organism evidence="4">
    <name type="scientific">Mytilinidion resinicola</name>
    <dbReference type="NCBI Taxonomy" id="574789"/>
    <lineage>
        <taxon>Eukaryota</taxon>
        <taxon>Fungi</taxon>
        <taxon>Dikarya</taxon>
        <taxon>Ascomycota</taxon>
        <taxon>Pezizomycotina</taxon>
        <taxon>Dothideomycetes</taxon>
        <taxon>Pleosporomycetidae</taxon>
        <taxon>Mytilinidiales</taxon>
        <taxon>Mytilinidiaceae</taxon>
        <taxon>Mytilinidion</taxon>
    </lineage>
</organism>
<reference evidence="6" key="2">
    <citation type="submission" date="2020-04" db="EMBL/GenBank/DDBJ databases">
        <authorList>
            <consortium name="NCBI Genome Project"/>
        </authorList>
    </citation>
    <scope>NUCLEOTIDE SEQUENCE</scope>
    <source>
        <strain evidence="6">CBS 304.34</strain>
    </source>
</reference>
<dbReference type="RefSeq" id="XP_033570290.1">
    <property type="nucleotide sequence ID" value="XM_033714433.1"/>
</dbReference>
<dbReference type="PANTHER" id="PTHR23003:SF51">
    <property type="entry name" value="SERINE-ARGININE PROTEIN 55"/>
    <property type="match status" value="1"/>
</dbReference>
<dbReference type="Proteomes" id="UP000504636">
    <property type="component" value="Unplaced"/>
</dbReference>
<protein>
    <recommendedName>
        <fullName evidence="3">RRM domain-containing protein</fullName>
    </recommendedName>
</protein>
<dbReference type="InterPro" id="IPR050374">
    <property type="entry name" value="RRT5_SRSF_SR"/>
</dbReference>
<dbReference type="InterPro" id="IPR012677">
    <property type="entry name" value="Nucleotide-bd_a/b_plait_sf"/>
</dbReference>
<dbReference type="InterPro" id="IPR035979">
    <property type="entry name" value="RBD_domain_sf"/>
</dbReference>
<dbReference type="GO" id="GO:0005737">
    <property type="term" value="C:cytoplasm"/>
    <property type="evidence" value="ECO:0007669"/>
    <property type="project" value="TreeGrafter"/>
</dbReference>
<evidence type="ECO:0000256" key="2">
    <source>
        <dbReference type="PROSITE-ProRule" id="PRU00176"/>
    </source>
</evidence>
<reference evidence="4 6" key="1">
    <citation type="journal article" date="2020" name="Stud. Mycol.">
        <title>101 Dothideomycetes genomes: a test case for predicting lifestyles and emergence of pathogens.</title>
        <authorList>
            <person name="Haridas S."/>
            <person name="Albert R."/>
            <person name="Binder M."/>
            <person name="Bloem J."/>
            <person name="Labutti K."/>
            <person name="Salamov A."/>
            <person name="Andreopoulos B."/>
            <person name="Baker S."/>
            <person name="Barry K."/>
            <person name="Bills G."/>
            <person name="Bluhm B."/>
            <person name="Cannon C."/>
            <person name="Castanera R."/>
            <person name="Culley D."/>
            <person name="Daum C."/>
            <person name="Ezra D."/>
            <person name="Gonzalez J."/>
            <person name="Henrissat B."/>
            <person name="Kuo A."/>
            <person name="Liang C."/>
            <person name="Lipzen A."/>
            <person name="Lutzoni F."/>
            <person name="Magnuson J."/>
            <person name="Mondo S."/>
            <person name="Nolan M."/>
            <person name="Ohm R."/>
            <person name="Pangilinan J."/>
            <person name="Park H.-J."/>
            <person name="Ramirez L."/>
            <person name="Alfaro M."/>
            <person name="Sun H."/>
            <person name="Tritt A."/>
            <person name="Yoshinaga Y."/>
            <person name="Zwiers L.-H."/>
            <person name="Turgeon B."/>
            <person name="Goodwin S."/>
            <person name="Spatafora J."/>
            <person name="Crous P."/>
            <person name="Grigoriev I."/>
        </authorList>
    </citation>
    <scope>NUCLEOTIDE SEQUENCE</scope>
    <source>
        <strain evidence="4 6">CBS 304.34</strain>
    </source>
</reference>
<keyword evidence="1 2" id="KW-0694">RNA-binding</keyword>
<dbReference type="GeneID" id="54455326"/>
<dbReference type="GO" id="GO:0005634">
    <property type="term" value="C:nucleus"/>
    <property type="evidence" value="ECO:0007669"/>
    <property type="project" value="TreeGrafter"/>
</dbReference>
<feature type="domain" description="RRM" evidence="3">
    <location>
        <begin position="5"/>
        <end position="74"/>
    </location>
</feature>
<evidence type="ECO:0000313" key="6">
    <source>
        <dbReference type="RefSeq" id="XP_033570290.1"/>
    </source>
</evidence>
<dbReference type="SMART" id="SM00360">
    <property type="entry name" value="RRM"/>
    <property type="match status" value="1"/>
</dbReference>
<dbReference type="SUPFAM" id="SSF54928">
    <property type="entry name" value="RNA-binding domain, RBD"/>
    <property type="match status" value="1"/>
</dbReference>
<evidence type="ECO:0000313" key="4">
    <source>
        <dbReference type="EMBL" id="KAF2803326.1"/>
    </source>
</evidence>
<proteinExistence type="predicted"/>
<reference evidence="6" key="3">
    <citation type="submission" date="2025-04" db="UniProtKB">
        <authorList>
            <consortium name="RefSeq"/>
        </authorList>
    </citation>
    <scope>IDENTIFICATION</scope>
    <source>
        <strain evidence="6">CBS 304.34</strain>
    </source>
</reference>
<dbReference type="AlphaFoldDB" id="A0A6A6Y3B8"/>
<dbReference type="OrthoDB" id="1099063at2759"/>
<sequence>ETTSNRLYLGNLPRDVTKHDVERHFQPIGGIFEIRLMNGFGFIEYNHAIDARAAVTTLHGSEFMGERLVVNFAR</sequence>
<dbReference type="PROSITE" id="PS50102">
    <property type="entry name" value="RRM"/>
    <property type="match status" value="1"/>
</dbReference>
<dbReference type="PANTHER" id="PTHR23003">
    <property type="entry name" value="RNA RECOGNITION MOTIF RRM DOMAIN CONTAINING PROTEIN"/>
    <property type="match status" value="1"/>
</dbReference>
<dbReference type="Gene3D" id="3.30.70.330">
    <property type="match status" value="1"/>
</dbReference>
<evidence type="ECO:0000256" key="1">
    <source>
        <dbReference type="ARBA" id="ARBA00022884"/>
    </source>
</evidence>
<feature type="non-terminal residue" evidence="4">
    <location>
        <position position="74"/>
    </location>
</feature>
<feature type="non-terminal residue" evidence="4">
    <location>
        <position position="1"/>
    </location>
</feature>
<gene>
    <name evidence="4 6" type="ORF">BDZ99DRAFT_345707</name>
</gene>
<name>A0A6A6Y3B8_9PEZI</name>
<evidence type="ECO:0000313" key="5">
    <source>
        <dbReference type="Proteomes" id="UP000504636"/>
    </source>
</evidence>
<accession>A0A6A6Y3B8</accession>
<keyword evidence="5" id="KW-1185">Reference proteome</keyword>
<dbReference type="Pfam" id="PF00076">
    <property type="entry name" value="RRM_1"/>
    <property type="match status" value="1"/>
</dbReference>
<dbReference type="InterPro" id="IPR000504">
    <property type="entry name" value="RRM_dom"/>
</dbReference>
<evidence type="ECO:0000259" key="3">
    <source>
        <dbReference type="PROSITE" id="PS50102"/>
    </source>
</evidence>